<sequence>MTTVVAGFDTCPTWAPAFGYMGAAACIILANFGSAWGTWRAGMGVCKMGIDYPSGVIKNIVPIVMAGVLGIYGLIVAVILTQAITTPTAEGKTQYSVFNGYCHLAAGLCCGISCLAAGGTIGIIGEVGVVSFGMKASGGKRAWSTGEGTDGRDGGDVAGGNDRVNAEDANKLYVGLLIMLIFSEALALYGLIVALILSQKSYTCEE</sequence>
<evidence type="ECO:0000256" key="8">
    <source>
        <dbReference type="ARBA" id="ARBA00023136"/>
    </source>
</evidence>
<evidence type="ECO:0000256" key="10">
    <source>
        <dbReference type="SAM" id="MobiDB-lite"/>
    </source>
</evidence>
<dbReference type="EMBL" id="HBNS01006255">
    <property type="protein sequence ID" value="CAE4588278.1"/>
    <property type="molecule type" value="Transcribed_RNA"/>
</dbReference>
<keyword evidence="9" id="KW-0926">Vacuole</keyword>
<dbReference type="NCBIfam" id="TIGR01100">
    <property type="entry name" value="V_ATP_synt_C"/>
    <property type="match status" value="1"/>
</dbReference>
<dbReference type="Gene3D" id="1.20.120.610">
    <property type="entry name" value="lithium bound rotor ring of v- atpase"/>
    <property type="match status" value="2"/>
</dbReference>
<evidence type="ECO:0000256" key="6">
    <source>
        <dbReference type="ARBA" id="ARBA00022989"/>
    </source>
</evidence>
<feature type="transmembrane region" description="Helical" evidence="9">
    <location>
        <begin position="172"/>
        <end position="197"/>
    </location>
</feature>
<evidence type="ECO:0000256" key="5">
    <source>
        <dbReference type="ARBA" id="ARBA00022781"/>
    </source>
</evidence>
<evidence type="ECO:0000313" key="12">
    <source>
        <dbReference type="EMBL" id="CAE4588278.1"/>
    </source>
</evidence>
<evidence type="ECO:0000256" key="7">
    <source>
        <dbReference type="ARBA" id="ARBA00023065"/>
    </source>
</evidence>
<keyword evidence="8 9" id="KW-0472">Membrane</keyword>
<feature type="region of interest" description="Disordered" evidence="10">
    <location>
        <begin position="139"/>
        <end position="160"/>
    </location>
</feature>
<dbReference type="CDD" id="cd18176">
    <property type="entry name" value="ATP-synt_Vo_c_ATP6C_rpt2"/>
    <property type="match status" value="1"/>
</dbReference>
<comment type="subcellular location">
    <subcellularLocation>
        <location evidence="1">Membrane</location>
        <topology evidence="1">Multi-pass membrane protein</topology>
    </subcellularLocation>
    <subcellularLocation>
        <location evidence="9">Vacuole membrane</location>
        <topology evidence="9">Multi-pass membrane protein</topology>
    </subcellularLocation>
</comment>
<dbReference type="InterPro" id="IPR011555">
    <property type="entry name" value="ATPase_proteolipid_su_C_euk"/>
</dbReference>
<dbReference type="Pfam" id="PF00137">
    <property type="entry name" value="ATP-synt_C"/>
    <property type="match status" value="2"/>
</dbReference>
<feature type="domain" description="V-ATPase proteolipid subunit C-like" evidence="11">
    <location>
        <begin position="169"/>
        <end position="197"/>
    </location>
</feature>
<keyword evidence="4 9" id="KW-0812">Transmembrane</keyword>
<feature type="transmembrane region" description="Helical" evidence="9">
    <location>
        <begin position="17"/>
        <end position="39"/>
    </location>
</feature>
<gene>
    <name evidence="12" type="ORF">DBRI00130_LOCUS5056</name>
</gene>
<feature type="transmembrane region" description="Helical" evidence="9">
    <location>
        <begin position="104"/>
        <end position="132"/>
    </location>
</feature>
<dbReference type="InterPro" id="IPR035921">
    <property type="entry name" value="F/V-ATP_Csub_sf"/>
</dbReference>
<dbReference type="AlphaFoldDB" id="A0A6U3ZHN3"/>
<keyword evidence="5 9" id="KW-0375">Hydrogen ion transport</keyword>
<protein>
    <recommendedName>
        <fullName evidence="9">V-type proton ATPase proteolipid subunit</fullName>
    </recommendedName>
</protein>
<dbReference type="GO" id="GO:0033179">
    <property type="term" value="C:proton-transporting V-type ATPase, V0 domain"/>
    <property type="evidence" value="ECO:0007669"/>
    <property type="project" value="InterPro"/>
</dbReference>
<dbReference type="PANTHER" id="PTHR10263">
    <property type="entry name" value="V-TYPE PROTON ATPASE PROTEOLIPID SUBUNIT"/>
    <property type="match status" value="1"/>
</dbReference>
<keyword evidence="7 9" id="KW-0406">Ion transport</keyword>
<name>A0A6U3ZHN3_9STRA</name>
<dbReference type="GO" id="GO:0005774">
    <property type="term" value="C:vacuolar membrane"/>
    <property type="evidence" value="ECO:0007669"/>
    <property type="project" value="UniProtKB-SubCell"/>
</dbReference>
<reference evidence="12" key="1">
    <citation type="submission" date="2021-01" db="EMBL/GenBank/DDBJ databases">
        <authorList>
            <person name="Corre E."/>
            <person name="Pelletier E."/>
            <person name="Niang G."/>
            <person name="Scheremetjew M."/>
            <person name="Finn R."/>
            <person name="Kale V."/>
            <person name="Holt S."/>
            <person name="Cochrane G."/>
            <person name="Meng A."/>
            <person name="Brown T."/>
            <person name="Cohen L."/>
        </authorList>
    </citation>
    <scope>NUCLEOTIDE SEQUENCE</scope>
    <source>
        <strain evidence="12">GSO104</strain>
    </source>
</reference>
<evidence type="ECO:0000256" key="9">
    <source>
        <dbReference type="RuleBase" id="RU363060"/>
    </source>
</evidence>
<keyword evidence="6 9" id="KW-1133">Transmembrane helix</keyword>
<keyword evidence="3 9" id="KW-0813">Transport</keyword>
<accession>A0A6U3ZHN3</accession>
<organism evidence="12">
    <name type="scientific">Ditylum brightwellii</name>
    <dbReference type="NCBI Taxonomy" id="49249"/>
    <lineage>
        <taxon>Eukaryota</taxon>
        <taxon>Sar</taxon>
        <taxon>Stramenopiles</taxon>
        <taxon>Ochrophyta</taxon>
        <taxon>Bacillariophyta</taxon>
        <taxon>Mediophyceae</taxon>
        <taxon>Lithodesmiophycidae</taxon>
        <taxon>Lithodesmiales</taxon>
        <taxon>Lithodesmiaceae</taxon>
        <taxon>Ditylum</taxon>
    </lineage>
</organism>
<evidence type="ECO:0000256" key="3">
    <source>
        <dbReference type="ARBA" id="ARBA00022448"/>
    </source>
</evidence>
<dbReference type="InterPro" id="IPR000245">
    <property type="entry name" value="ATPase_proteolipid_csu"/>
</dbReference>
<dbReference type="SUPFAM" id="SSF81333">
    <property type="entry name" value="F1F0 ATP synthase subunit C"/>
    <property type="match status" value="2"/>
</dbReference>
<dbReference type="InterPro" id="IPR002379">
    <property type="entry name" value="ATPase_proteolipid_c-like_dom"/>
</dbReference>
<feature type="domain" description="V-ATPase proteolipid subunit C-like" evidence="11">
    <location>
        <begin position="21"/>
        <end position="80"/>
    </location>
</feature>
<evidence type="ECO:0000256" key="4">
    <source>
        <dbReference type="ARBA" id="ARBA00022692"/>
    </source>
</evidence>
<evidence type="ECO:0000256" key="1">
    <source>
        <dbReference type="ARBA" id="ARBA00004141"/>
    </source>
</evidence>
<dbReference type="CDD" id="cd18175">
    <property type="entry name" value="ATP-synt_Vo_c_ATP6C_rpt1"/>
    <property type="match status" value="1"/>
</dbReference>
<dbReference type="GO" id="GO:0046961">
    <property type="term" value="F:proton-transporting ATPase activity, rotational mechanism"/>
    <property type="evidence" value="ECO:0007669"/>
    <property type="project" value="InterPro"/>
</dbReference>
<dbReference type="PRINTS" id="PR00122">
    <property type="entry name" value="VACATPASE"/>
</dbReference>
<evidence type="ECO:0000259" key="11">
    <source>
        <dbReference type="Pfam" id="PF00137"/>
    </source>
</evidence>
<evidence type="ECO:0000256" key="2">
    <source>
        <dbReference type="ARBA" id="ARBA00007296"/>
    </source>
</evidence>
<feature type="transmembrane region" description="Helical" evidence="9">
    <location>
        <begin position="60"/>
        <end position="84"/>
    </location>
</feature>
<comment type="similarity">
    <text evidence="2 9">Belongs to the V-ATPase proteolipid subunit family.</text>
</comment>
<proteinExistence type="inferred from homology"/>